<evidence type="ECO:0000313" key="12">
    <source>
        <dbReference type="EMBL" id="MBB4621527.1"/>
    </source>
</evidence>
<evidence type="ECO:0000256" key="4">
    <source>
        <dbReference type="ARBA" id="ARBA00022723"/>
    </source>
</evidence>
<dbReference type="PANTHER" id="PTHR13966">
    <property type="entry name" value="ENDONUCLEASE RELATED"/>
    <property type="match status" value="1"/>
</dbReference>
<protein>
    <recommendedName>
        <fullName evidence="8">Endonuclease</fullName>
        <ecNumber evidence="8">3.1.30.-</ecNumber>
    </recommendedName>
</protein>
<dbReference type="InterPro" id="IPR044925">
    <property type="entry name" value="His-Me_finger_sf"/>
</dbReference>
<comment type="similarity">
    <text evidence="2 8">Belongs to the DNA/RNA non-specific endonuclease family.</text>
</comment>
<gene>
    <name evidence="12" type="ORF">GGQ57_001421</name>
</gene>
<keyword evidence="7" id="KW-0460">Magnesium</keyword>
<dbReference type="GO" id="GO:0004519">
    <property type="term" value="F:endonuclease activity"/>
    <property type="evidence" value="ECO:0007669"/>
    <property type="project" value="UniProtKB-KW"/>
</dbReference>
<reference evidence="12 13" key="1">
    <citation type="submission" date="2020-08" db="EMBL/GenBank/DDBJ databases">
        <title>Genomic Encyclopedia of Type Strains, Phase IV (KMG-IV): sequencing the most valuable type-strain genomes for metagenomic binning, comparative biology and taxonomic classification.</title>
        <authorList>
            <person name="Goeker M."/>
        </authorList>
    </citation>
    <scope>NUCLEOTIDE SEQUENCE [LARGE SCALE GENOMIC DNA]</scope>
    <source>
        <strain evidence="12 13">DSM 102983</strain>
    </source>
</reference>
<dbReference type="RefSeq" id="WP_183669818.1">
    <property type="nucleotide sequence ID" value="NZ_BMPB01000002.1"/>
</dbReference>
<evidence type="ECO:0000256" key="6">
    <source>
        <dbReference type="ARBA" id="ARBA00022801"/>
    </source>
</evidence>
<evidence type="ECO:0000313" key="13">
    <source>
        <dbReference type="Proteomes" id="UP000533637"/>
    </source>
</evidence>
<feature type="domain" description="ENPP1-3/EXOG-like endonuclease/phosphodiesterase" evidence="10">
    <location>
        <begin position="112"/>
        <end position="306"/>
    </location>
</feature>
<dbReference type="EMBL" id="JACHOC010000002">
    <property type="protein sequence ID" value="MBB4621527.1"/>
    <property type="molecule type" value="Genomic_DNA"/>
</dbReference>
<keyword evidence="9" id="KW-0812">Transmembrane</keyword>
<accession>A0ABR6KJ38</accession>
<dbReference type="InterPro" id="IPR001604">
    <property type="entry name" value="Endo_G_ENPP1-like_dom"/>
</dbReference>
<feature type="transmembrane region" description="Helical" evidence="9">
    <location>
        <begin position="27"/>
        <end position="49"/>
    </location>
</feature>
<keyword evidence="13" id="KW-1185">Reference proteome</keyword>
<dbReference type="Gene3D" id="3.40.570.10">
    <property type="entry name" value="Extracellular Endonuclease, subunit A"/>
    <property type="match status" value="1"/>
</dbReference>
<evidence type="ECO:0000256" key="9">
    <source>
        <dbReference type="SAM" id="Phobius"/>
    </source>
</evidence>
<name>A0ABR6KJ38_9BACT</name>
<evidence type="ECO:0000256" key="3">
    <source>
        <dbReference type="ARBA" id="ARBA00022722"/>
    </source>
</evidence>
<dbReference type="InterPro" id="IPR020821">
    <property type="entry name" value="ENPP1-3/EXOG-like_nuc-like"/>
</dbReference>
<evidence type="ECO:0000256" key="5">
    <source>
        <dbReference type="ARBA" id="ARBA00022759"/>
    </source>
</evidence>
<evidence type="ECO:0000256" key="7">
    <source>
        <dbReference type="ARBA" id="ARBA00022842"/>
    </source>
</evidence>
<evidence type="ECO:0000259" key="11">
    <source>
        <dbReference type="SMART" id="SM00892"/>
    </source>
</evidence>
<dbReference type="SMART" id="SM00477">
    <property type="entry name" value="NUC"/>
    <property type="match status" value="1"/>
</dbReference>
<keyword evidence="6 8" id="KW-0378">Hydrolase</keyword>
<dbReference type="EC" id="3.1.30.-" evidence="8"/>
<organism evidence="12 13">
    <name type="scientific">Parabacteroides faecis</name>
    <dbReference type="NCBI Taxonomy" id="1217282"/>
    <lineage>
        <taxon>Bacteria</taxon>
        <taxon>Pseudomonadati</taxon>
        <taxon>Bacteroidota</taxon>
        <taxon>Bacteroidia</taxon>
        <taxon>Bacteroidales</taxon>
        <taxon>Tannerellaceae</taxon>
        <taxon>Parabacteroides</taxon>
    </lineage>
</organism>
<dbReference type="PANTHER" id="PTHR13966:SF5">
    <property type="entry name" value="ENDONUCLEASE G, MITOCHONDRIAL"/>
    <property type="match status" value="1"/>
</dbReference>
<dbReference type="InterPro" id="IPR040255">
    <property type="entry name" value="Non-specific_endonuclease"/>
</dbReference>
<keyword evidence="4 8" id="KW-0479">Metal-binding</keyword>
<keyword evidence="3 8" id="KW-0540">Nuclease</keyword>
<proteinExistence type="inferred from homology"/>
<dbReference type="InterPro" id="IPR044929">
    <property type="entry name" value="DNA/RNA_non-sp_Endonuclease_sf"/>
</dbReference>
<keyword evidence="9" id="KW-0472">Membrane</keyword>
<sequence>MAKRRSKAKSRKKKNQGSSLISTIRRIFVLAALVVICFIGVLYVFNYLYPVSETKTVVVEQKKTTTPVKEEPAEKKSKPIIPSVLKTTTFKIPANAEIPKLQAKRSEQVIRHEGYTVSYNSDYKIANWVAYELTAKEAKSKKTERSNKFVPDPAVKGATATNEDYTRTGYDRGHLAPAGDMKWSAKAMRESFYFSNICPQKPGLNRGIWKDLEEQSRLWARDYGALLIATGPVITDSMKQMGKNRVGVPGAFYKVICYVSGNEYKAIAFILENRDYKKTSLKSMAIPVDSVEKVTGIDFFPAIPDEQEKTMESKIDWDSWSF</sequence>
<evidence type="ECO:0000259" key="10">
    <source>
        <dbReference type="SMART" id="SM00477"/>
    </source>
</evidence>
<dbReference type="CDD" id="cd00091">
    <property type="entry name" value="NUC"/>
    <property type="match status" value="1"/>
</dbReference>
<comment type="cofactor">
    <cofactor evidence="1 8">
        <name>Mg(2+)</name>
        <dbReference type="ChEBI" id="CHEBI:18420"/>
    </cofactor>
</comment>
<comment type="caution">
    <text evidence="12">The sequence shown here is derived from an EMBL/GenBank/DDBJ whole genome shotgun (WGS) entry which is preliminary data.</text>
</comment>
<dbReference type="Proteomes" id="UP000533637">
    <property type="component" value="Unassembled WGS sequence"/>
</dbReference>
<evidence type="ECO:0000256" key="8">
    <source>
        <dbReference type="RuleBase" id="RU366055"/>
    </source>
</evidence>
<dbReference type="InterPro" id="IPR018524">
    <property type="entry name" value="DNA/RNA_endonuclease_AS"/>
</dbReference>
<dbReference type="SUPFAM" id="SSF54060">
    <property type="entry name" value="His-Me finger endonucleases"/>
    <property type="match status" value="1"/>
</dbReference>
<dbReference type="PROSITE" id="PS01070">
    <property type="entry name" value="NUCLEASE_NON_SPEC"/>
    <property type="match status" value="1"/>
</dbReference>
<evidence type="ECO:0000256" key="2">
    <source>
        <dbReference type="ARBA" id="ARBA00010052"/>
    </source>
</evidence>
<feature type="domain" description="DNA/RNA non-specific endonuclease/pyrophosphatase/phosphodiesterase" evidence="11">
    <location>
        <begin position="111"/>
        <end position="306"/>
    </location>
</feature>
<evidence type="ECO:0000256" key="1">
    <source>
        <dbReference type="ARBA" id="ARBA00001946"/>
    </source>
</evidence>
<dbReference type="SMART" id="SM00892">
    <property type="entry name" value="Endonuclease_NS"/>
    <property type="match status" value="1"/>
</dbReference>
<keyword evidence="5 8" id="KW-0255">Endonuclease</keyword>
<keyword evidence="9" id="KW-1133">Transmembrane helix</keyword>
<dbReference type="Pfam" id="PF01223">
    <property type="entry name" value="Endonuclease_NS"/>
    <property type="match status" value="1"/>
</dbReference>